<gene>
    <name evidence="5" type="ORF">ECPE_LOCUS17275</name>
</gene>
<dbReference type="PROSITE" id="PS50235">
    <property type="entry name" value="USP_3"/>
    <property type="match status" value="1"/>
</dbReference>
<evidence type="ECO:0000256" key="3">
    <source>
        <dbReference type="SAM" id="MobiDB-lite"/>
    </source>
</evidence>
<evidence type="ECO:0000259" key="4">
    <source>
        <dbReference type="PROSITE" id="PS50235"/>
    </source>
</evidence>
<dbReference type="Pfam" id="PF00443">
    <property type="entry name" value="UCH"/>
    <property type="match status" value="1"/>
</dbReference>
<evidence type="ECO:0000256" key="2">
    <source>
        <dbReference type="ARBA" id="ARBA00012759"/>
    </source>
</evidence>
<dbReference type="EC" id="3.4.19.12" evidence="2"/>
<dbReference type="GO" id="GO:0016579">
    <property type="term" value="P:protein deubiquitination"/>
    <property type="evidence" value="ECO:0007669"/>
    <property type="project" value="InterPro"/>
</dbReference>
<dbReference type="InterPro" id="IPR050185">
    <property type="entry name" value="Ub_carboxyl-term_hydrolase"/>
</dbReference>
<dbReference type="GO" id="GO:0004843">
    <property type="term" value="F:cysteine-type deubiquitinase activity"/>
    <property type="evidence" value="ECO:0007669"/>
    <property type="project" value="UniProtKB-EC"/>
</dbReference>
<dbReference type="Gene3D" id="3.90.70.10">
    <property type="entry name" value="Cysteine proteinases"/>
    <property type="match status" value="1"/>
</dbReference>
<evidence type="ECO:0000313" key="5">
    <source>
        <dbReference type="EMBL" id="VDP94564.1"/>
    </source>
</evidence>
<sequence>MFMGYGQHDAQEFLRVFLNRLHDELKITGPGSCANPKGLKAESGDTGSTDSGFASSVASVSCECDHSVQRGKSKQKKNRQKHGTSDKRACHACSRTVPVEPSKIPCNGIDEPNRVDTDGRSIITDVFQGKLISAVRCLSCNEISHVDLGNHWAPPDWRSPQIRITIHCKILPPSLKRQPGEKIDPINHADHCL</sequence>
<dbReference type="PANTHER" id="PTHR21646">
    <property type="entry name" value="UBIQUITIN CARBOXYL-TERMINAL HYDROLASE"/>
    <property type="match status" value="1"/>
</dbReference>
<dbReference type="WBParaSite" id="ECPE_0001732001-mRNA-1">
    <property type="protein sequence ID" value="ECPE_0001732001-mRNA-1"/>
    <property type="gene ID" value="ECPE_0001732001"/>
</dbReference>
<dbReference type="OrthoDB" id="73004at2759"/>
<dbReference type="Proteomes" id="UP000272942">
    <property type="component" value="Unassembled WGS sequence"/>
</dbReference>
<evidence type="ECO:0000313" key="6">
    <source>
        <dbReference type="Proteomes" id="UP000272942"/>
    </source>
</evidence>
<comment type="catalytic activity">
    <reaction evidence="1">
        <text>Thiol-dependent hydrolysis of ester, thioester, amide, peptide and isopeptide bonds formed by the C-terminal Gly of ubiquitin (a 76-residue protein attached to proteins as an intracellular targeting signal).</text>
        <dbReference type="EC" id="3.4.19.12"/>
    </reaction>
</comment>
<feature type="domain" description="USP" evidence="4">
    <location>
        <begin position="1"/>
        <end position="193"/>
    </location>
</feature>
<reference evidence="5 6" key="2">
    <citation type="submission" date="2018-11" db="EMBL/GenBank/DDBJ databases">
        <authorList>
            <consortium name="Pathogen Informatics"/>
        </authorList>
    </citation>
    <scope>NUCLEOTIDE SEQUENCE [LARGE SCALE GENOMIC DNA]</scope>
    <source>
        <strain evidence="5 6">Egypt</strain>
    </source>
</reference>
<dbReference type="InterPro" id="IPR001394">
    <property type="entry name" value="Peptidase_C19_UCH"/>
</dbReference>
<keyword evidence="6" id="KW-1185">Reference proteome</keyword>
<accession>A0A183BDJ0</accession>
<evidence type="ECO:0000313" key="7">
    <source>
        <dbReference type="WBParaSite" id="ECPE_0001732001-mRNA-1"/>
    </source>
</evidence>
<dbReference type="InterPro" id="IPR028889">
    <property type="entry name" value="USP"/>
</dbReference>
<protein>
    <recommendedName>
        <fullName evidence="2">ubiquitinyl hydrolase 1</fullName>
        <ecNumber evidence="2">3.4.19.12</ecNumber>
    </recommendedName>
</protein>
<dbReference type="AlphaFoldDB" id="A0A183BDJ0"/>
<name>A0A183BDJ0_9TREM</name>
<dbReference type="PANTHER" id="PTHR21646:SF86">
    <property type="entry name" value="UBIQUITIN CARBOXYL-TERMINAL HYDROLASE"/>
    <property type="match status" value="1"/>
</dbReference>
<feature type="region of interest" description="Disordered" evidence="3">
    <location>
        <begin position="32"/>
        <end position="52"/>
    </location>
</feature>
<dbReference type="InterPro" id="IPR038765">
    <property type="entry name" value="Papain-like_cys_pep_sf"/>
</dbReference>
<reference evidence="7" key="1">
    <citation type="submission" date="2016-06" db="UniProtKB">
        <authorList>
            <consortium name="WormBaseParasite"/>
        </authorList>
    </citation>
    <scope>IDENTIFICATION</scope>
</reference>
<dbReference type="EMBL" id="UZAN01068387">
    <property type="protein sequence ID" value="VDP94564.1"/>
    <property type="molecule type" value="Genomic_DNA"/>
</dbReference>
<proteinExistence type="predicted"/>
<dbReference type="SUPFAM" id="SSF54001">
    <property type="entry name" value="Cysteine proteinases"/>
    <property type="match status" value="1"/>
</dbReference>
<organism evidence="7">
    <name type="scientific">Echinostoma caproni</name>
    <dbReference type="NCBI Taxonomy" id="27848"/>
    <lineage>
        <taxon>Eukaryota</taxon>
        <taxon>Metazoa</taxon>
        <taxon>Spiralia</taxon>
        <taxon>Lophotrochozoa</taxon>
        <taxon>Platyhelminthes</taxon>
        <taxon>Trematoda</taxon>
        <taxon>Digenea</taxon>
        <taxon>Plagiorchiida</taxon>
        <taxon>Echinostomata</taxon>
        <taxon>Echinostomatoidea</taxon>
        <taxon>Echinostomatidae</taxon>
        <taxon>Echinostoma</taxon>
    </lineage>
</organism>
<evidence type="ECO:0000256" key="1">
    <source>
        <dbReference type="ARBA" id="ARBA00000707"/>
    </source>
</evidence>